<evidence type="ECO:0000313" key="3">
    <source>
        <dbReference type="Proteomes" id="UP000007032"/>
    </source>
</evidence>
<name>C5ZYX2_9HELI</name>
<accession>C5ZYX2</accession>
<dbReference type="EMBL" id="CM000776">
    <property type="protein sequence ID" value="EES89230.1"/>
    <property type="molecule type" value="Genomic_DNA"/>
</dbReference>
<dbReference type="Proteomes" id="UP000007032">
    <property type="component" value="Chromosome"/>
</dbReference>
<dbReference type="OrthoDB" id="5322019at2"/>
<evidence type="ECO:0000313" key="2">
    <source>
        <dbReference type="EMBL" id="EES89230.1"/>
    </source>
</evidence>
<dbReference type="STRING" id="537970.HCAN_0513"/>
<keyword evidence="3" id="KW-1185">Reference proteome</keyword>
<feature type="chain" id="PRO_5002959086" description="Periplasmic protein" evidence="1">
    <location>
        <begin position="18"/>
        <end position="240"/>
    </location>
</feature>
<organism evidence="2 3">
    <name type="scientific">Helicobacter canadensis MIT 98-5491</name>
    <dbReference type="NCBI Taxonomy" id="537970"/>
    <lineage>
        <taxon>Bacteria</taxon>
        <taxon>Pseudomonadati</taxon>
        <taxon>Campylobacterota</taxon>
        <taxon>Epsilonproteobacteria</taxon>
        <taxon>Campylobacterales</taxon>
        <taxon>Helicobacteraceae</taxon>
        <taxon>Helicobacter</taxon>
    </lineage>
</organism>
<dbReference type="HOGENOM" id="CLU_097837_0_0_7"/>
<dbReference type="AlphaFoldDB" id="C5ZYX2"/>
<proteinExistence type="predicted"/>
<gene>
    <name evidence="2" type="ORF">HCAN_0513</name>
</gene>
<evidence type="ECO:0008006" key="4">
    <source>
        <dbReference type="Google" id="ProtNLM"/>
    </source>
</evidence>
<evidence type="ECO:0000256" key="1">
    <source>
        <dbReference type="SAM" id="SignalP"/>
    </source>
</evidence>
<feature type="signal peptide" evidence="1">
    <location>
        <begin position="1"/>
        <end position="17"/>
    </location>
</feature>
<keyword evidence="1" id="KW-0732">Signal</keyword>
<sequence length="240" mass="27241">MYKKALLLILANISLVASEMLIKQDLTIHTQIFPTTYSSTIQIIGSQKLHNEKNLSLEDKNKIIKTYNSINTFLKNSSICKGGSFDITPLYEYQNNTREQKGFESNYSLNCDFKDEMAKDFNKILDFIQKQIIANDFLLLPIPKITKIIKKDDLEKIDEKLNQALLNKANEIAQNYSKNLKKQCTIKEISLGLTSRMENTPLNSTATLAKSDSNSLEDIKMPTGKEIEKTAKGKVVFSCK</sequence>
<reference evidence="2 3" key="1">
    <citation type="journal article" date="2009" name="J. Bacteriol.">
        <title>Genome sequence of the emerging pathogen Helicobacter canadensis.</title>
        <authorList>
            <person name="Loman N.J."/>
            <person name="Snyder L.A."/>
            <person name="Linton J.D."/>
            <person name="Langdon R."/>
            <person name="Lawson A.J."/>
            <person name="Weinstock G.M."/>
            <person name="Wren B.W."/>
            <person name="Pallen M.J."/>
        </authorList>
    </citation>
    <scope>NUCLEOTIDE SEQUENCE [LARGE SCALE GENOMIC DNA]</scope>
    <source>
        <strain evidence="2 3">MIT 98-5491</strain>
    </source>
</reference>
<protein>
    <recommendedName>
        <fullName evidence="4">Periplasmic protein</fullName>
    </recommendedName>
</protein>
<dbReference type="RefSeq" id="WP_006655206.1">
    <property type="nucleotide sequence ID" value="NZ_CM000776.2"/>
</dbReference>